<protein>
    <submittedName>
        <fullName evidence="1">DUF488 domain-containing protein</fullName>
    </submittedName>
</protein>
<evidence type="ECO:0000313" key="2">
    <source>
        <dbReference type="Proteomes" id="UP000479226"/>
    </source>
</evidence>
<dbReference type="InterPro" id="IPR014519">
    <property type="entry name" value="UCP024492"/>
</dbReference>
<evidence type="ECO:0000313" key="1">
    <source>
        <dbReference type="EMBL" id="NGN84329.1"/>
    </source>
</evidence>
<organism evidence="1 2">
    <name type="scientific">Arthrobacter silviterrae</name>
    <dbReference type="NCBI Taxonomy" id="2026658"/>
    <lineage>
        <taxon>Bacteria</taxon>
        <taxon>Bacillati</taxon>
        <taxon>Actinomycetota</taxon>
        <taxon>Actinomycetes</taxon>
        <taxon>Micrococcales</taxon>
        <taxon>Micrococcaceae</taxon>
        <taxon>Arthrobacter</taxon>
    </lineage>
</organism>
<gene>
    <name evidence="1" type="ORF">G6N77_12810</name>
</gene>
<accession>A0ABX0DBN4</accession>
<dbReference type="PIRSF" id="PIRSF024492">
    <property type="entry name" value="UCP024492"/>
    <property type="match status" value="1"/>
</dbReference>
<reference evidence="1 2" key="1">
    <citation type="submission" date="2020-02" db="EMBL/GenBank/DDBJ databases">
        <title>Genome sequence of the type strain DSM 27180 of Arthrobacter silviterrae.</title>
        <authorList>
            <person name="Gao J."/>
            <person name="Sun J."/>
        </authorList>
    </citation>
    <scope>NUCLEOTIDE SEQUENCE [LARGE SCALE GENOMIC DNA]</scope>
    <source>
        <strain evidence="1 2">DSM 27180</strain>
    </source>
</reference>
<dbReference type="Pfam" id="PF04343">
    <property type="entry name" value="DUF488"/>
    <property type="match status" value="1"/>
</dbReference>
<keyword evidence="2" id="KW-1185">Reference proteome</keyword>
<dbReference type="Proteomes" id="UP000479226">
    <property type="component" value="Unassembled WGS sequence"/>
</dbReference>
<name>A0ABX0DBN4_9MICC</name>
<dbReference type="EMBL" id="JAAKZI010000022">
    <property type="protein sequence ID" value="NGN84329.1"/>
    <property type="molecule type" value="Genomic_DNA"/>
</dbReference>
<comment type="caution">
    <text evidence="1">The sequence shown here is derived from an EMBL/GenBank/DDBJ whole genome shotgun (WGS) entry which is preliminary data.</text>
</comment>
<dbReference type="RefSeq" id="WP_165182554.1">
    <property type="nucleotide sequence ID" value="NZ_JAAKZI010000022.1"/>
</dbReference>
<sequence length="184" mass="19873">MADITIFTVGHSTHPMDQFLALLGAHGIKALVDVRTIPKSRHNPQFMEDVLAAELPAAGITYRRAEALGGLRPAHKDSINTGWRNASFRNYADYMQTPDFAAAVDRLLAGAADCPTAIMCAEAVPWRCHRSLIGDALLLRGATVLDIMTPASAKPHQLTPFAHVDGLTLSYPPLPDAAPVRAQR</sequence>
<dbReference type="PANTHER" id="PTHR39337">
    <property type="entry name" value="BLR5642 PROTEIN"/>
    <property type="match status" value="1"/>
</dbReference>
<proteinExistence type="predicted"/>
<dbReference type="InterPro" id="IPR007438">
    <property type="entry name" value="DUF488"/>
</dbReference>
<dbReference type="PANTHER" id="PTHR39337:SF1">
    <property type="entry name" value="BLR5642 PROTEIN"/>
    <property type="match status" value="1"/>
</dbReference>